<dbReference type="Proteomes" id="UP000824890">
    <property type="component" value="Unassembled WGS sequence"/>
</dbReference>
<gene>
    <name evidence="2" type="ORF">HID58_086854</name>
</gene>
<dbReference type="Pfam" id="PF07887">
    <property type="entry name" value="Calmodulin_bind"/>
    <property type="match status" value="1"/>
</dbReference>
<dbReference type="InterPro" id="IPR008889">
    <property type="entry name" value="VQ"/>
</dbReference>
<dbReference type="InterPro" id="IPR027417">
    <property type="entry name" value="P-loop_NTPase"/>
</dbReference>
<reference evidence="2 3" key="1">
    <citation type="submission" date="2021-05" db="EMBL/GenBank/DDBJ databases">
        <title>Genome Assembly of Synthetic Allotetraploid Brassica napus Reveals Homoeologous Exchanges between Subgenomes.</title>
        <authorList>
            <person name="Davis J.T."/>
        </authorList>
    </citation>
    <scope>NUCLEOTIDE SEQUENCE [LARGE SCALE GENOMIC DNA]</scope>
    <source>
        <strain evidence="3">cv. Da-Ae</strain>
        <tissue evidence="2">Seedling</tissue>
    </source>
</reference>
<dbReference type="InterPro" id="IPR046831">
    <property type="entry name" value="Calmodulin_bind_N"/>
</dbReference>
<accession>A0ABQ7XRN1</accession>
<sequence>MIFTFSRIEAEDGSPIAIELLDAATNARVTSELRLEIVALNADIAEESFTTTEEFNRNILRPRQGKPPLLVGDLTVTLKDGVGVVNGDVTFTENSRWTRCRMFRLGAKVTQQGGVAEAINSHVIKKPPTLTPREPVVVSPKVVHTTMSDFRSVVHRLTGANNSVSELQFSASSPSTDYEVIVIYRRGDITNDAFVKVVQRLTGIPNSASLPLNSYVEIEKGSSKYLQDTELSTSAIGEYDVVIRYMRGCISKGDFISHLRAALCRRGVSVRQDIDEVYTVPECRVLIIFLTSTYVPSNLVNIVEQQSKKPRVVYPIFYGISPSDLITNSEYYESFSLQDEPKRWQAALEKITQMHGYILTTDKSESDFIDEIVNDALEVLRSNYKKNIIGMDTQIKEILSLLCIESQDVRRIGIWGAVGIGKTAVSEEIFHRISVQYETCVFLKDLHKEVELKGYDAVREELLSKLLEVEPDVVRTSNIKTSFLRNRLQRKRVLVVLDDVKDFRDVETFVGTLIYFGPRSRIIITSRNRHVFVLCKTDHVYEVKPLEFPNSLHLLNPGIFQSGLSPELYKTLSLELVKFSNGNPQVLQELPSSISYLTALEEVRFVGCKSLVRLPDNAWSLRFKVEFRQIDTEKFSKLWNRFGWLKKVHIS</sequence>
<name>A0ABQ7XRN1_BRANA</name>
<dbReference type="Gene3D" id="3.40.50.300">
    <property type="entry name" value="P-loop containing nucleotide triphosphate hydrolases"/>
    <property type="match status" value="1"/>
</dbReference>
<evidence type="ECO:0000259" key="1">
    <source>
        <dbReference type="PROSITE" id="PS50104"/>
    </source>
</evidence>
<dbReference type="Gene3D" id="3.40.50.10140">
    <property type="entry name" value="Toll/interleukin-1 receptor homology (TIR) domain"/>
    <property type="match status" value="1"/>
</dbReference>
<dbReference type="PANTHER" id="PTHR11017">
    <property type="entry name" value="LEUCINE-RICH REPEAT-CONTAINING PROTEIN"/>
    <property type="match status" value="1"/>
</dbReference>
<dbReference type="InterPro" id="IPR044974">
    <property type="entry name" value="Disease_R_plants"/>
</dbReference>
<evidence type="ECO:0000313" key="3">
    <source>
        <dbReference type="Proteomes" id="UP000824890"/>
    </source>
</evidence>
<dbReference type="PRINTS" id="PR00364">
    <property type="entry name" value="DISEASERSIST"/>
</dbReference>
<keyword evidence="3" id="KW-1185">Reference proteome</keyword>
<organism evidence="2 3">
    <name type="scientific">Brassica napus</name>
    <name type="common">Rape</name>
    <dbReference type="NCBI Taxonomy" id="3708"/>
    <lineage>
        <taxon>Eukaryota</taxon>
        <taxon>Viridiplantae</taxon>
        <taxon>Streptophyta</taxon>
        <taxon>Embryophyta</taxon>
        <taxon>Tracheophyta</taxon>
        <taxon>Spermatophyta</taxon>
        <taxon>Magnoliopsida</taxon>
        <taxon>eudicotyledons</taxon>
        <taxon>Gunneridae</taxon>
        <taxon>Pentapetalae</taxon>
        <taxon>rosids</taxon>
        <taxon>malvids</taxon>
        <taxon>Brassicales</taxon>
        <taxon>Brassicaceae</taxon>
        <taxon>Brassiceae</taxon>
        <taxon>Brassica</taxon>
    </lineage>
</organism>
<dbReference type="EMBL" id="JAGKQM010000019">
    <property type="protein sequence ID" value="KAH0858593.1"/>
    <property type="molecule type" value="Genomic_DNA"/>
</dbReference>
<dbReference type="Pfam" id="PF00931">
    <property type="entry name" value="NB-ARC"/>
    <property type="match status" value="1"/>
</dbReference>
<feature type="domain" description="TIR" evidence="1">
    <location>
        <begin position="225"/>
        <end position="380"/>
    </location>
</feature>
<dbReference type="PANTHER" id="PTHR11017:SF565">
    <property type="entry name" value="TIR DOMAIN-CONTAINING PROTEIN"/>
    <property type="match status" value="1"/>
</dbReference>
<dbReference type="PROSITE" id="PS50104">
    <property type="entry name" value="TIR"/>
    <property type="match status" value="1"/>
</dbReference>
<comment type="caution">
    <text evidence="2">The sequence shown here is derived from an EMBL/GenBank/DDBJ whole genome shotgun (WGS) entry which is preliminary data.</text>
</comment>
<dbReference type="SUPFAM" id="SSF52540">
    <property type="entry name" value="P-loop containing nucleoside triphosphate hydrolases"/>
    <property type="match status" value="1"/>
</dbReference>
<protein>
    <recommendedName>
        <fullName evidence="1">TIR domain-containing protein</fullName>
    </recommendedName>
</protein>
<dbReference type="InterPro" id="IPR000157">
    <property type="entry name" value="TIR_dom"/>
</dbReference>
<dbReference type="Pfam" id="PF05678">
    <property type="entry name" value="VQ"/>
    <property type="match status" value="1"/>
</dbReference>
<dbReference type="Pfam" id="PF01582">
    <property type="entry name" value="TIR"/>
    <property type="match status" value="1"/>
</dbReference>
<proteinExistence type="predicted"/>
<evidence type="ECO:0000313" key="2">
    <source>
        <dbReference type="EMBL" id="KAH0858593.1"/>
    </source>
</evidence>
<dbReference type="InterPro" id="IPR035897">
    <property type="entry name" value="Toll_tir_struct_dom_sf"/>
</dbReference>
<dbReference type="SUPFAM" id="SSF52200">
    <property type="entry name" value="Toll/Interleukin receptor TIR domain"/>
    <property type="match status" value="1"/>
</dbReference>
<dbReference type="InterPro" id="IPR002182">
    <property type="entry name" value="NB-ARC"/>
</dbReference>